<dbReference type="Pfam" id="PF02321">
    <property type="entry name" value="OEP"/>
    <property type="match status" value="1"/>
</dbReference>
<dbReference type="AlphaFoldDB" id="A0A0N0RR13"/>
<keyword evidence="6" id="KW-0472">Membrane</keyword>
<sequence length="445" mass="50657">MHPHKLLPLLLVNVLFVNAIMPKAYAQNGSEALTLKQALAVAQGNNNRVVRAAIEEEIAREEVTEARERKLPSLDFHTAFARRTNITEFVKGVLSGREVTFIHNNKYDFTLGASLPVYQGNKIKNDIRKAGLRADVSGLQYMQTQKDVNLEVAALYLDIYKLMQLDKLLVENVEEEKERLKEVESLLKHGIVTKNEVLRAKLQLTDRELLLLNNQKDIEVAYDELRTLLHYPEEQGLAIDTLDILNVGNELNFALLQNTAMANEEIKASELYTNISLLDVKNAKANYYPTISLYSSYTYSYPNFLLFPPHWNPYSFGEVGVQLVYDISGLYKNGTKVSVAKKRADSASREADIVADEVHDRIFRQYTQYLEQKDKFKVTDAALDLATENYRLVKLQYLNRLVVVTEMIDADNALLQAKFDHVSARIDAVMKYYELLHTAGISFAN</sequence>
<gene>
    <name evidence="8" type="ORF">AM493_16575</name>
</gene>
<keyword evidence="4" id="KW-1134">Transmembrane beta strand</keyword>
<dbReference type="SUPFAM" id="SSF56954">
    <property type="entry name" value="Outer membrane efflux proteins (OEP)"/>
    <property type="match status" value="1"/>
</dbReference>
<dbReference type="GO" id="GO:0015562">
    <property type="term" value="F:efflux transmembrane transporter activity"/>
    <property type="evidence" value="ECO:0007669"/>
    <property type="project" value="InterPro"/>
</dbReference>
<dbReference type="STRING" id="1202724.AM493_16575"/>
<evidence type="ECO:0000256" key="2">
    <source>
        <dbReference type="ARBA" id="ARBA00007613"/>
    </source>
</evidence>
<keyword evidence="9" id="KW-1185">Reference proteome</keyword>
<evidence type="ECO:0000313" key="8">
    <source>
        <dbReference type="EMBL" id="KOS07480.1"/>
    </source>
</evidence>
<comment type="similarity">
    <text evidence="2">Belongs to the outer membrane factor (OMF) (TC 1.B.17) family.</text>
</comment>
<evidence type="ECO:0000256" key="3">
    <source>
        <dbReference type="ARBA" id="ARBA00022448"/>
    </source>
</evidence>
<dbReference type="PATRIC" id="fig|1202724.3.peg.3443"/>
<dbReference type="OrthoDB" id="916581at2"/>
<dbReference type="PANTHER" id="PTHR30026:SF20">
    <property type="entry name" value="OUTER MEMBRANE PROTEIN TOLC"/>
    <property type="match status" value="1"/>
</dbReference>
<evidence type="ECO:0000313" key="9">
    <source>
        <dbReference type="Proteomes" id="UP000037755"/>
    </source>
</evidence>
<organism evidence="8 9">
    <name type="scientific">Flavobacterium akiainvivens</name>
    <dbReference type="NCBI Taxonomy" id="1202724"/>
    <lineage>
        <taxon>Bacteria</taxon>
        <taxon>Pseudomonadati</taxon>
        <taxon>Bacteroidota</taxon>
        <taxon>Flavobacteriia</taxon>
        <taxon>Flavobacteriales</taxon>
        <taxon>Flavobacteriaceae</taxon>
        <taxon>Flavobacterium</taxon>
    </lineage>
</organism>
<dbReference type="EMBL" id="LIYD01000005">
    <property type="protein sequence ID" value="KOS07480.1"/>
    <property type="molecule type" value="Genomic_DNA"/>
</dbReference>
<comment type="caution">
    <text evidence="8">The sequence shown here is derived from an EMBL/GenBank/DDBJ whole genome shotgun (WGS) entry which is preliminary data.</text>
</comment>
<dbReference type="PANTHER" id="PTHR30026">
    <property type="entry name" value="OUTER MEMBRANE PROTEIN TOLC"/>
    <property type="match status" value="1"/>
</dbReference>
<keyword evidence="7" id="KW-0998">Cell outer membrane</keyword>
<evidence type="ECO:0000256" key="1">
    <source>
        <dbReference type="ARBA" id="ARBA00004442"/>
    </source>
</evidence>
<comment type="subcellular location">
    <subcellularLocation>
        <location evidence="1">Cell outer membrane</location>
    </subcellularLocation>
</comment>
<name>A0A0N0RR13_9FLAO</name>
<evidence type="ECO:0000256" key="5">
    <source>
        <dbReference type="ARBA" id="ARBA00022692"/>
    </source>
</evidence>
<accession>A0A0N0RR13</accession>
<dbReference type="Proteomes" id="UP000037755">
    <property type="component" value="Unassembled WGS sequence"/>
</dbReference>
<protein>
    <recommendedName>
        <fullName evidence="10">Transporter</fullName>
    </recommendedName>
</protein>
<dbReference type="GO" id="GO:0015288">
    <property type="term" value="F:porin activity"/>
    <property type="evidence" value="ECO:0007669"/>
    <property type="project" value="TreeGrafter"/>
</dbReference>
<dbReference type="GO" id="GO:1990281">
    <property type="term" value="C:efflux pump complex"/>
    <property type="evidence" value="ECO:0007669"/>
    <property type="project" value="TreeGrafter"/>
</dbReference>
<proteinExistence type="inferred from homology"/>
<dbReference type="RefSeq" id="WP_054409142.1">
    <property type="nucleotide sequence ID" value="NZ_FOYA01000011.1"/>
</dbReference>
<keyword evidence="5" id="KW-0812">Transmembrane</keyword>
<evidence type="ECO:0008006" key="10">
    <source>
        <dbReference type="Google" id="ProtNLM"/>
    </source>
</evidence>
<dbReference type="InterPro" id="IPR051906">
    <property type="entry name" value="TolC-like"/>
</dbReference>
<reference evidence="8 9" key="1">
    <citation type="submission" date="2015-08" db="EMBL/GenBank/DDBJ databases">
        <title>Whole genome sequence of Flavobacterium akiainvivens IK-1T, from decaying Wikstroemia oahuensis, an endemic Hawaiian shrub.</title>
        <authorList>
            <person name="Wan X."/>
            <person name="Hou S."/>
            <person name="Saito J."/>
            <person name="Donachie S."/>
        </authorList>
    </citation>
    <scope>NUCLEOTIDE SEQUENCE [LARGE SCALE GENOMIC DNA]</scope>
    <source>
        <strain evidence="8 9">IK-1</strain>
    </source>
</reference>
<evidence type="ECO:0000256" key="4">
    <source>
        <dbReference type="ARBA" id="ARBA00022452"/>
    </source>
</evidence>
<evidence type="ECO:0000256" key="7">
    <source>
        <dbReference type="ARBA" id="ARBA00023237"/>
    </source>
</evidence>
<keyword evidence="3" id="KW-0813">Transport</keyword>
<dbReference type="Gene3D" id="1.20.1600.10">
    <property type="entry name" value="Outer membrane efflux proteins (OEP)"/>
    <property type="match status" value="1"/>
</dbReference>
<dbReference type="InterPro" id="IPR003423">
    <property type="entry name" value="OMP_efflux"/>
</dbReference>
<evidence type="ECO:0000256" key="6">
    <source>
        <dbReference type="ARBA" id="ARBA00023136"/>
    </source>
</evidence>
<dbReference type="GO" id="GO:0009279">
    <property type="term" value="C:cell outer membrane"/>
    <property type="evidence" value="ECO:0007669"/>
    <property type="project" value="UniProtKB-SubCell"/>
</dbReference>